<feature type="compositionally biased region" description="Low complexity" evidence="1">
    <location>
        <begin position="87"/>
        <end position="101"/>
    </location>
</feature>
<organism evidence="2 3">
    <name type="scientific">Macrostomum lignano</name>
    <dbReference type="NCBI Taxonomy" id="282301"/>
    <lineage>
        <taxon>Eukaryota</taxon>
        <taxon>Metazoa</taxon>
        <taxon>Spiralia</taxon>
        <taxon>Lophotrochozoa</taxon>
        <taxon>Platyhelminthes</taxon>
        <taxon>Rhabditophora</taxon>
        <taxon>Macrostomorpha</taxon>
        <taxon>Macrostomida</taxon>
        <taxon>Macrostomidae</taxon>
        <taxon>Macrostomum</taxon>
    </lineage>
</organism>
<proteinExistence type="predicted"/>
<feature type="compositionally biased region" description="Polar residues" evidence="1">
    <location>
        <begin position="114"/>
        <end position="132"/>
    </location>
</feature>
<gene>
    <name evidence="2" type="ORF">BOX15_Mlig024154g1</name>
</gene>
<feature type="compositionally biased region" description="Acidic residues" evidence="1">
    <location>
        <begin position="42"/>
        <end position="53"/>
    </location>
</feature>
<feature type="compositionally biased region" description="Acidic residues" evidence="1">
    <location>
        <begin position="68"/>
        <end position="83"/>
    </location>
</feature>
<evidence type="ECO:0000313" key="2">
    <source>
        <dbReference type="EMBL" id="PAA74167.1"/>
    </source>
</evidence>
<sequence length="156" mass="16742">SDAISVQRRQSALVEDDNRTEADSGCPKADDPVSETVRADSEESCLVEGEELSSESRQQQFANPLFDSDSEGEDSGGLDEFDEEIRAAVAAAADQPAEAEACLPQKRPRRQPSKKSPQSLTPIQHNGLQLAQKSGAEANRSGCAEPRNRSIGCEPT</sequence>
<keyword evidence="3" id="KW-1185">Reference proteome</keyword>
<evidence type="ECO:0000313" key="3">
    <source>
        <dbReference type="Proteomes" id="UP000215902"/>
    </source>
</evidence>
<comment type="caution">
    <text evidence="2">The sequence shown here is derived from an EMBL/GenBank/DDBJ whole genome shotgun (WGS) entry which is preliminary data.</text>
</comment>
<dbReference type="EMBL" id="NIVC01000975">
    <property type="protein sequence ID" value="PAA74167.1"/>
    <property type="molecule type" value="Genomic_DNA"/>
</dbReference>
<dbReference type="Proteomes" id="UP000215902">
    <property type="component" value="Unassembled WGS sequence"/>
</dbReference>
<reference evidence="2 3" key="1">
    <citation type="submission" date="2017-06" db="EMBL/GenBank/DDBJ databases">
        <title>A platform for efficient transgenesis in Macrostomum lignano, a flatworm model organism for stem cell research.</title>
        <authorList>
            <person name="Berezikov E."/>
        </authorList>
    </citation>
    <scope>NUCLEOTIDE SEQUENCE [LARGE SCALE GENOMIC DNA]</scope>
    <source>
        <strain evidence="2">DV1</strain>
        <tissue evidence="2">Whole organism</tissue>
    </source>
</reference>
<protein>
    <submittedName>
        <fullName evidence="2">Uncharacterized protein</fullName>
    </submittedName>
</protein>
<name>A0A267FM21_9PLAT</name>
<feature type="region of interest" description="Disordered" evidence="1">
    <location>
        <begin position="1"/>
        <end position="156"/>
    </location>
</feature>
<dbReference type="AlphaFoldDB" id="A0A267FM21"/>
<feature type="non-terminal residue" evidence="2">
    <location>
        <position position="1"/>
    </location>
</feature>
<evidence type="ECO:0000256" key="1">
    <source>
        <dbReference type="SAM" id="MobiDB-lite"/>
    </source>
</evidence>
<accession>A0A267FM21</accession>